<proteinExistence type="predicted"/>
<comment type="caution">
    <text evidence="1">The sequence shown here is derived from an EMBL/GenBank/DDBJ whole genome shotgun (WGS) entry which is preliminary data.</text>
</comment>
<keyword evidence="2" id="KW-1185">Reference proteome</keyword>
<dbReference type="Gene3D" id="3.90.580.10">
    <property type="entry name" value="Zinc finger, CHC2-type domain"/>
    <property type="match status" value="1"/>
</dbReference>
<name>A0ABT2RTC7_9FIRM</name>
<accession>A0ABT2RTC7</accession>
<dbReference type="SUPFAM" id="SSF57783">
    <property type="entry name" value="Zinc beta-ribbon"/>
    <property type="match status" value="1"/>
</dbReference>
<protein>
    <submittedName>
        <fullName evidence="1">DUF3854 domain-containing protein</fullName>
    </submittedName>
</protein>
<dbReference type="Proteomes" id="UP001652461">
    <property type="component" value="Unassembled WGS sequence"/>
</dbReference>
<dbReference type="RefSeq" id="WP_158361649.1">
    <property type="nucleotide sequence ID" value="NZ_JAOQKC010000002.1"/>
</dbReference>
<evidence type="ECO:0000313" key="1">
    <source>
        <dbReference type="EMBL" id="MCU6695565.1"/>
    </source>
</evidence>
<dbReference type="EMBL" id="JAOQKC010000002">
    <property type="protein sequence ID" value="MCU6695565.1"/>
    <property type="molecule type" value="Genomic_DNA"/>
</dbReference>
<gene>
    <name evidence="1" type="ORF">OCV63_01475</name>
</gene>
<organism evidence="1 2">
    <name type="scientific">Laedolimicola ammoniilytica</name>
    <dbReference type="NCBI Taxonomy" id="2981771"/>
    <lineage>
        <taxon>Bacteria</taxon>
        <taxon>Bacillati</taxon>
        <taxon>Bacillota</taxon>
        <taxon>Clostridia</taxon>
        <taxon>Lachnospirales</taxon>
        <taxon>Lachnospiraceae</taxon>
        <taxon>Laedolimicola</taxon>
    </lineage>
</organism>
<dbReference type="InterPro" id="IPR036977">
    <property type="entry name" value="DNA_primase_Znf_CHC2"/>
</dbReference>
<evidence type="ECO:0000313" key="2">
    <source>
        <dbReference type="Proteomes" id="UP001652461"/>
    </source>
</evidence>
<reference evidence="1 2" key="1">
    <citation type="journal article" date="2021" name="ISME Commun">
        <title>Automated analysis of genomic sequences facilitates high-throughput and comprehensive description of bacteria.</title>
        <authorList>
            <person name="Hitch T.C.A."/>
        </authorList>
    </citation>
    <scope>NUCLEOTIDE SEQUENCE [LARGE SCALE GENOMIC DNA]</scope>
    <source>
        <strain evidence="1 2">Sanger_04</strain>
    </source>
</reference>
<sequence length="397" mass="45276">MEEFTFSVSDVLDYLGVQHARSGSRDTEDVVCPICKGKKLHVVYSKNLARCNKCGAGGGMLQLASDVLGISRPEAARLIAKSTGEFQEKLSEERTSSRNIAKSEDEISSDFAKHKAVTADIEIRDRTYAMYLDMLSLSEAHLNDLRKRGLNDIQIQKFGYKSVPLIGKETYPKRLQEQDALLRGVPGFYCKNYVWKANIGWIHGFYIPVKDIEGRILGLQIRKDSCVDSKKYIWSSSWSDNFLMDQGSNLEGIPKFHHVGFPKDGDIPIIGLTEGPLKGDIAHSLGYKYPIIALCGLSNQLGLYDELLWLKENRGLCEVQDLTDMDKFKPDEMQEDGTVKINYVRRWCDQISSNIETLGIRCQRFRWDIRYKGIDDYLLVKNRKKEEQKSHEREGKL</sequence>